<dbReference type="FunFam" id="3.30.420.40:FF:000028">
    <property type="entry name" value="heat shock 70 kDa protein-like"/>
    <property type="match status" value="1"/>
</dbReference>
<protein>
    <submittedName>
        <fullName evidence="6">DnaK protein</fullName>
    </submittedName>
</protein>
<comment type="similarity">
    <text evidence="1">Belongs to the heat shock protein 70 family.</text>
</comment>
<dbReference type="GO" id="GO:0005524">
    <property type="term" value="F:ATP binding"/>
    <property type="evidence" value="ECO:0007669"/>
    <property type="project" value="UniProtKB-KW"/>
</dbReference>
<dbReference type="WBParaSite" id="ACRNAN_Path_1163.g4502.t1">
    <property type="protein sequence ID" value="ACRNAN_Path_1163.g4502.t1"/>
    <property type="gene ID" value="ACRNAN_Path_1163.g4502"/>
</dbReference>
<dbReference type="PANTHER" id="PTHR45639">
    <property type="entry name" value="HSC70CB, ISOFORM G-RELATED"/>
    <property type="match status" value="1"/>
</dbReference>
<keyword evidence="5" id="KW-1185">Reference proteome</keyword>
<dbReference type="InterPro" id="IPR043129">
    <property type="entry name" value="ATPase_NBD"/>
</dbReference>
<organism evidence="5 6">
    <name type="scientific">Acrobeloides nanus</name>
    <dbReference type="NCBI Taxonomy" id="290746"/>
    <lineage>
        <taxon>Eukaryota</taxon>
        <taxon>Metazoa</taxon>
        <taxon>Ecdysozoa</taxon>
        <taxon>Nematoda</taxon>
        <taxon>Chromadorea</taxon>
        <taxon>Rhabditida</taxon>
        <taxon>Tylenchina</taxon>
        <taxon>Cephalobomorpha</taxon>
        <taxon>Cephaloboidea</taxon>
        <taxon>Cephalobidae</taxon>
        <taxon>Acrobeloides</taxon>
    </lineage>
</organism>
<feature type="compositionally biased region" description="Basic and acidic residues" evidence="4">
    <location>
        <begin position="384"/>
        <end position="408"/>
    </location>
</feature>
<accession>A0A914BWI0</accession>
<keyword evidence="2" id="KW-0547">Nucleotide-binding</keyword>
<evidence type="ECO:0000313" key="5">
    <source>
        <dbReference type="Proteomes" id="UP000887540"/>
    </source>
</evidence>
<dbReference type="Gene3D" id="3.90.640.10">
    <property type="entry name" value="Actin, Chain A, domain 4"/>
    <property type="match status" value="1"/>
</dbReference>
<dbReference type="GO" id="GO:0140662">
    <property type="term" value="F:ATP-dependent protein folding chaperone"/>
    <property type="evidence" value="ECO:0007669"/>
    <property type="project" value="InterPro"/>
</dbReference>
<dbReference type="SUPFAM" id="SSF53067">
    <property type="entry name" value="Actin-like ATPase domain"/>
    <property type="match status" value="2"/>
</dbReference>
<sequence length="577" mass="66471">MNATNTIYDLKRLIGKPNIDVLATNSLKYWPFKFFYDEQSLPTVEITIKEDKLKKKPDEVAGKIFEKLKEASPSTDIVMSMPAFFDDGQKQSLKEAAKVAGLNVVEFISDPTAALYAYVHEFGVKNSANLLIFDFGGSKCDVMVAHIDGGQANVLAVGGDLFLGGRDIDHLLMDYFAEKIKNKHEKDVFENAKTRQRLLKECIELKHTLTNMNESGLFVSELFPGIEDEVIIDIETFNTLCQPLFYKIEQLLNGTLKTADLKSSEIQEVVIVGGSTRIPRVKEILHQNFPHAKLSNALHPEEAIAYGATVRAAQLCELTQEKALKFIVNDNDAKRFCLEIFKVENQSEVENQEKEENEMKNQEKEHEVENQEKEETNEATNTTNDDRTTDIEPRPKPPPRKIESKNEDEIINKELKENNQPSFSDKRRETLYQEVQKWIRRLYNCNRIPYTKLTDFETKYSALKIENVSNGELTLLRSNAYQEFRNMILQNEIVRQMEQLEVEINKVILIRLKSELLSDIRTLLDDVLQQDDEYKSGDTFRIHAQKIQAKLLSETNVFESNETIHRFKKLLQEPRDH</sequence>
<evidence type="ECO:0000256" key="1">
    <source>
        <dbReference type="ARBA" id="ARBA00007381"/>
    </source>
</evidence>
<feature type="compositionally biased region" description="Basic and acidic residues" evidence="4">
    <location>
        <begin position="351"/>
        <end position="376"/>
    </location>
</feature>
<feature type="region of interest" description="Disordered" evidence="4">
    <location>
        <begin position="349"/>
        <end position="408"/>
    </location>
</feature>
<reference evidence="6" key="1">
    <citation type="submission" date="2022-11" db="UniProtKB">
        <authorList>
            <consortium name="WormBaseParasite"/>
        </authorList>
    </citation>
    <scope>IDENTIFICATION</scope>
</reference>
<dbReference type="Gene3D" id="3.30.30.30">
    <property type="match status" value="1"/>
</dbReference>
<dbReference type="Pfam" id="PF00012">
    <property type="entry name" value="HSP70"/>
    <property type="match status" value="1"/>
</dbReference>
<dbReference type="InterPro" id="IPR013126">
    <property type="entry name" value="Hsp_70_fam"/>
</dbReference>
<dbReference type="GO" id="GO:0030968">
    <property type="term" value="P:endoplasmic reticulum unfolded protein response"/>
    <property type="evidence" value="ECO:0007669"/>
    <property type="project" value="TreeGrafter"/>
</dbReference>
<dbReference type="GO" id="GO:0034663">
    <property type="term" value="C:endoplasmic reticulum chaperone complex"/>
    <property type="evidence" value="ECO:0007669"/>
    <property type="project" value="TreeGrafter"/>
</dbReference>
<name>A0A914BWI0_9BILA</name>
<evidence type="ECO:0000313" key="6">
    <source>
        <dbReference type="WBParaSite" id="ACRNAN_Path_1163.g4502.t1"/>
    </source>
</evidence>
<dbReference type="Gene3D" id="3.30.420.40">
    <property type="match status" value="2"/>
</dbReference>
<dbReference type="Proteomes" id="UP000887540">
    <property type="component" value="Unplaced"/>
</dbReference>
<proteinExistence type="inferred from homology"/>
<dbReference type="PROSITE" id="PS01036">
    <property type="entry name" value="HSP70_3"/>
    <property type="match status" value="1"/>
</dbReference>
<dbReference type="AlphaFoldDB" id="A0A914BWI0"/>
<dbReference type="PANTHER" id="PTHR45639:SF34">
    <property type="entry name" value="CHAPERONE PROTEIN DNAK"/>
    <property type="match status" value="1"/>
</dbReference>
<dbReference type="InterPro" id="IPR018181">
    <property type="entry name" value="Heat_shock_70_CS"/>
</dbReference>
<evidence type="ECO:0000256" key="3">
    <source>
        <dbReference type="ARBA" id="ARBA00022840"/>
    </source>
</evidence>
<dbReference type="PRINTS" id="PR00301">
    <property type="entry name" value="HEATSHOCK70"/>
</dbReference>
<keyword evidence="3" id="KW-0067">ATP-binding</keyword>
<evidence type="ECO:0000256" key="2">
    <source>
        <dbReference type="ARBA" id="ARBA00022741"/>
    </source>
</evidence>
<evidence type="ECO:0000256" key="4">
    <source>
        <dbReference type="SAM" id="MobiDB-lite"/>
    </source>
</evidence>